<dbReference type="GO" id="GO:0005635">
    <property type="term" value="C:nuclear envelope"/>
    <property type="evidence" value="ECO:0007669"/>
    <property type="project" value="TreeGrafter"/>
</dbReference>
<dbReference type="OrthoDB" id="3268246at2759"/>
<dbReference type="EMBL" id="JH126399">
    <property type="protein sequence ID" value="EGX96732.1"/>
    <property type="molecule type" value="Genomic_DNA"/>
</dbReference>
<evidence type="ECO:0000256" key="1">
    <source>
        <dbReference type="ARBA" id="ARBA00004123"/>
    </source>
</evidence>
<dbReference type="SMART" id="SM00913">
    <property type="entry name" value="IBN_N"/>
    <property type="match status" value="1"/>
</dbReference>
<dbReference type="Proteomes" id="UP000001610">
    <property type="component" value="Unassembled WGS sequence"/>
</dbReference>
<keyword evidence="10" id="KW-1185">Reference proteome</keyword>
<evidence type="ECO:0000313" key="10">
    <source>
        <dbReference type="Proteomes" id="UP000001610"/>
    </source>
</evidence>
<dbReference type="OMA" id="AENEFLM"/>
<comment type="similarity">
    <text evidence="3">Belongs to the XPO2/CSE1 family.</text>
</comment>
<dbReference type="GeneID" id="18163421"/>
<dbReference type="PANTHER" id="PTHR10997">
    <property type="entry name" value="IMPORTIN-7, 8, 11"/>
    <property type="match status" value="1"/>
</dbReference>
<dbReference type="eggNOG" id="KOG1992">
    <property type="taxonomic scope" value="Eukaryota"/>
</dbReference>
<protein>
    <submittedName>
        <fullName evidence="9">Chromosome segregation protein Cse1</fullName>
    </submittedName>
</protein>
<proteinExistence type="inferred from homology"/>
<dbReference type="GO" id="GO:0006606">
    <property type="term" value="P:protein import into nucleus"/>
    <property type="evidence" value="ECO:0007669"/>
    <property type="project" value="TreeGrafter"/>
</dbReference>
<dbReference type="InterPro" id="IPR005043">
    <property type="entry name" value="XPO2_C"/>
</dbReference>
<dbReference type="GO" id="GO:0031267">
    <property type="term" value="F:small GTPase binding"/>
    <property type="evidence" value="ECO:0007669"/>
    <property type="project" value="InterPro"/>
</dbReference>
<name>G3J4R7_CORMM</name>
<dbReference type="STRING" id="983644.G3J4R7"/>
<evidence type="ECO:0000256" key="5">
    <source>
        <dbReference type="ARBA" id="ARBA00022490"/>
    </source>
</evidence>
<evidence type="ECO:0000259" key="8">
    <source>
        <dbReference type="PROSITE" id="PS50166"/>
    </source>
</evidence>
<comment type="subcellular location">
    <subcellularLocation>
        <location evidence="2">Cytoplasm</location>
    </subcellularLocation>
    <subcellularLocation>
        <location evidence="1">Nucleus</location>
    </subcellularLocation>
</comment>
<dbReference type="GO" id="GO:0006611">
    <property type="term" value="P:protein export from nucleus"/>
    <property type="evidence" value="ECO:0007669"/>
    <property type="project" value="TreeGrafter"/>
</dbReference>
<dbReference type="KEGG" id="cmt:CCM_01390"/>
<evidence type="ECO:0000256" key="2">
    <source>
        <dbReference type="ARBA" id="ARBA00004496"/>
    </source>
</evidence>
<dbReference type="Pfam" id="PF08506">
    <property type="entry name" value="Cse1"/>
    <property type="match status" value="1"/>
</dbReference>
<dbReference type="InterPro" id="IPR001494">
    <property type="entry name" value="Importin-beta_N"/>
</dbReference>
<dbReference type="RefSeq" id="XP_006666609.1">
    <property type="nucleotide sequence ID" value="XM_006666546.1"/>
</dbReference>
<feature type="domain" description="Importin N-terminal" evidence="8">
    <location>
        <begin position="117"/>
        <end position="190"/>
    </location>
</feature>
<dbReference type="PROSITE" id="PS50166">
    <property type="entry name" value="IMPORTIN_B_NT"/>
    <property type="match status" value="1"/>
</dbReference>
<dbReference type="SUPFAM" id="SSF48371">
    <property type="entry name" value="ARM repeat"/>
    <property type="match status" value="1"/>
</dbReference>
<dbReference type="InterPro" id="IPR016024">
    <property type="entry name" value="ARM-type_fold"/>
</dbReference>
<dbReference type="AlphaFoldDB" id="G3J4R7"/>
<dbReference type="VEuPathDB" id="FungiDB:CCM_01390"/>
<accession>G3J4R7</accession>
<dbReference type="HOGENOM" id="CLU_009614_0_0_1"/>
<gene>
    <name evidence="9" type="ORF">CCM_01390</name>
</gene>
<evidence type="ECO:0000313" key="9">
    <source>
        <dbReference type="EMBL" id="EGX96732.1"/>
    </source>
</evidence>
<dbReference type="InterPro" id="IPR013713">
    <property type="entry name" value="XPO2_central"/>
</dbReference>
<evidence type="ECO:0000256" key="7">
    <source>
        <dbReference type="ARBA" id="ARBA00023242"/>
    </source>
</evidence>
<evidence type="ECO:0000256" key="3">
    <source>
        <dbReference type="ARBA" id="ARBA00008669"/>
    </source>
</evidence>
<keyword evidence="4" id="KW-0813">Transport</keyword>
<organism evidence="9 10">
    <name type="scientific">Cordyceps militaris (strain CM01)</name>
    <name type="common">Caterpillar fungus</name>
    <dbReference type="NCBI Taxonomy" id="983644"/>
    <lineage>
        <taxon>Eukaryota</taxon>
        <taxon>Fungi</taxon>
        <taxon>Dikarya</taxon>
        <taxon>Ascomycota</taxon>
        <taxon>Pezizomycotina</taxon>
        <taxon>Sordariomycetes</taxon>
        <taxon>Hypocreomycetidae</taxon>
        <taxon>Hypocreales</taxon>
        <taxon>Cordycipitaceae</taxon>
        <taxon>Cordyceps</taxon>
    </lineage>
</organism>
<dbReference type="Pfam" id="PF03810">
    <property type="entry name" value="IBN_N"/>
    <property type="match status" value="1"/>
</dbReference>
<keyword evidence="6" id="KW-0653">Protein transport</keyword>
<dbReference type="GO" id="GO:0005829">
    <property type="term" value="C:cytosol"/>
    <property type="evidence" value="ECO:0007669"/>
    <property type="project" value="TreeGrafter"/>
</dbReference>
<dbReference type="InterPro" id="IPR011989">
    <property type="entry name" value="ARM-like"/>
</dbReference>
<evidence type="ECO:0000256" key="4">
    <source>
        <dbReference type="ARBA" id="ARBA00022448"/>
    </source>
</evidence>
<sequence length="1052" mass="117786">MLAWIMHLPCPVSSRIYCTIETLDNCRDTAEKPQLWRVPFIHNKDLSPLARPVVPQPKKSTTISISASSSSIFTHALVAARRKSSKMAADMDQIAQLLNATLDPYQHRKANKQTPPAELALKQEASKPQYSLALLTIVSNDSAPVNTRLAAALAFKNFIRTNYVDEEGNYKISQSEVQTIKERLVGLMIACPPNVQAQLGEAVSVIADSDFWRRWDTLTQDLVSRFSATDPKINVGVLEVAHSIFNRWRPLSKTDELYIEINHVLGTFGQPLFQLLVTTDSKIQEHANDKQALRGWFETLDLQIKIMYDLSSHDLPPIIEDNLSSIAELLHKYLTYTNPLLDTDDESEVSIADSVKANICEILVLYTFKYDDAFSQYCQPFITSAWNLLSATGTETKYDVIVSKALHFLTAVTATAQYSGLFNSEEVITQIVEKVILPNVTLRESDVELFEDEPIEYIRRDLEGSDNDSRRRSATDFLRQLQEKFESLVTTAVSKYINHYLNLGKTDWKAKDTAIYLFLSIAAKGAVTAAQGVKTVNPLVNIVQFFEQHIASDLVASDDSEPIPKVDAIKFLYTFRSQLNKEQWKQAIGPLVRNLNSSNYVVYTYAAIAVERVLFLTDDNGNHTFNREDIEPLSKDLLDHLFKLIEKDPSPAKLQENEFLMRCVMRILIVIKDGAAPILDNALTHLVAITNIMKQNPSNPRFYYYHFEAMGALVRYCAASNAPALNAKLWGPFHEILAEDVTEFMPYIFQILAQLLESSPSGTISDNYKGLLQPLLGAPLWETRGNIPACTRLLSAVIPKASADIAANKQLEPLLGIFQNLLSSKKFELNAFDIMDASVKAFEPAVLDPYFGTVLQLIYTKLQGNPGQALKLRFVRFFHLVSSRLEAGYGTDFFIKHSNKLDEKAFAQVYPPFVLAETEKLARPIDRKLAVISLTKTLCNSTVFAQKFLKGWANTCRILLSLLANPPTVAAGGGDDLLAEPSVDDIGFGTSYTPLNTCKALARDDFPEIQDVPQWVKGYMVSANQRHNGALQGFISERLPPEQQQAIAQYLA</sequence>
<reference evidence="9 10" key="1">
    <citation type="journal article" date="2011" name="Genome Biol.">
        <title>Genome sequence of the insect pathogenic fungus Cordyceps militaris, a valued traditional Chinese medicine.</title>
        <authorList>
            <person name="Zheng P."/>
            <person name="Xia Y."/>
            <person name="Xiao G."/>
            <person name="Xiong C."/>
            <person name="Hu X."/>
            <person name="Zhang S."/>
            <person name="Zheng H."/>
            <person name="Huang Y."/>
            <person name="Zhou Y."/>
            <person name="Wang S."/>
            <person name="Zhao G.P."/>
            <person name="Liu X."/>
            <person name="St Leger R.J."/>
            <person name="Wang C."/>
        </authorList>
    </citation>
    <scope>NUCLEOTIDE SEQUENCE [LARGE SCALE GENOMIC DNA]</scope>
    <source>
        <strain evidence="9 10">CM01</strain>
    </source>
</reference>
<evidence type="ECO:0000256" key="6">
    <source>
        <dbReference type="ARBA" id="ARBA00022927"/>
    </source>
</evidence>
<keyword evidence="5" id="KW-0963">Cytoplasm</keyword>
<dbReference type="FunCoup" id="G3J4R7">
    <property type="interactions" value="1109"/>
</dbReference>
<dbReference type="PANTHER" id="PTHR10997:SF8">
    <property type="entry name" value="EXPORTIN-2"/>
    <property type="match status" value="1"/>
</dbReference>
<keyword evidence="7" id="KW-0539">Nucleus</keyword>
<dbReference type="InParanoid" id="G3J4R7"/>
<dbReference type="Gene3D" id="1.25.10.10">
    <property type="entry name" value="Leucine-rich Repeat Variant"/>
    <property type="match status" value="1"/>
</dbReference>
<dbReference type="Pfam" id="PF03378">
    <property type="entry name" value="CAS_CSE1"/>
    <property type="match status" value="1"/>
</dbReference>
<dbReference type="GO" id="GO:0005049">
    <property type="term" value="F:nuclear export signal receptor activity"/>
    <property type="evidence" value="ECO:0007669"/>
    <property type="project" value="TreeGrafter"/>
</dbReference>